<dbReference type="RefSeq" id="XP_049123998.1">
    <property type="nucleotide sequence ID" value="XM_049268041.1"/>
</dbReference>
<dbReference type="EMBL" id="BQXU01000003">
    <property type="protein sequence ID" value="GKT41648.1"/>
    <property type="molecule type" value="Genomic_DNA"/>
</dbReference>
<accession>A0AA37NYZ5</accession>
<keyword evidence="1" id="KW-0489">Methyltransferase</keyword>
<protein>
    <submittedName>
        <fullName evidence="1">Methyltransferase tdiE</fullName>
    </submittedName>
</protein>
<evidence type="ECO:0000313" key="2">
    <source>
        <dbReference type="Proteomes" id="UP001055115"/>
    </source>
</evidence>
<name>A0AA37NYZ5_9PEZI</name>
<sequence>MKSDVWIEFQELHGQVHCDDGTMPEKEGLEKFYKLTVDAFGGLGMHFHHARDLGHYLGVAGFKNVRCRIFKIPIGHWPNDDKMRSVGMFMASAVADAIPAFVGKPFEAHGISAQDGKAWQTLAMQALADNSKHRYFNFYFWYAQKP</sequence>
<organism evidence="1 2">
    <name type="scientific">Colletotrichum spaethianum</name>
    <dbReference type="NCBI Taxonomy" id="700344"/>
    <lineage>
        <taxon>Eukaryota</taxon>
        <taxon>Fungi</taxon>
        <taxon>Dikarya</taxon>
        <taxon>Ascomycota</taxon>
        <taxon>Pezizomycotina</taxon>
        <taxon>Sordariomycetes</taxon>
        <taxon>Hypocreomycetidae</taxon>
        <taxon>Glomerellales</taxon>
        <taxon>Glomerellaceae</taxon>
        <taxon>Colletotrichum</taxon>
        <taxon>Colletotrichum spaethianum species complex</taxon>
    </lineage>
</organism>
<evidence type="ECO:0000313" key="1">
    <source>
        <dbReference type="EMBL" id="GKT41648.1"/>
    </source>
</evidence>
<dbReference type="GeneID" id="73322631"/>
<dbReference type="GO" id="GO:0008168">
    <property type="term" value="F:methyltransferase activity"/>
    <property type="evidence" value="ECO:0007669"/>
    <property type="project" value="UniProtKB-KW"/>
</dbReference>
<gene>
    <name evidence="1" type="ORF">ColSpa_01829</name>
</gene>
<keyword evidence="1" id="KW-0808">Transferase</keyword>
<keyword evidence="2" id="KW-1185">Reference proteome</keyword>
<reference evidence="1 2" key="1">
    <citation type="submission" date="2022-03" db="EMBL/GenBank/DDBJ databases">
        <title>Genome data of Colletotrichum spp.</title>
        <authorList>
            <person name="Utami Y.D."/>
            <person name="Hiruma K."/>
        </authorList>
    </citation>
    <scope>NUCLEOTIDE SEQUENCE [LARGE SCALE GENOMIC DNA]</scope>
    <source>
        <strain evidence="1 2">MAFF 239500</strain>
    </source>
</reference>
<dbReference type="Proteomes" id="UP001055115">
    <property type="component" value="Unassembled WGS sequence"/>
</dbReference>
<proteinExistence type="predicted"/>
<dbReference type="AlphaFoldDB" id="A0AA37NYZ5"/>
<comment type="caution">
    <text evidence="1">The sequence shown here is derived from an EMBL/GenBank/DDBJ whole genome shotgun (WGS) entry which is preliminary data.</text>
</comment>
<dbReference type="GO" id="GO:0032259">
    <property type="term" value="P:methylation"/>
    <property type="evidence" value="ECO:0007669"/>
    <property type="project" value="UniProtKB-KW"/>
</dbReference>